<protein>
    <submittedName>
        <fullName evidence="5">Acyl-CoA reductase-like NAD-dependent aldehyde dehydrogenase</fullName>
    </submittedName>
</protein>
<accession>A0A660L809</accession>
<evidence type="ECO:0000256" key="2">
    <source>
        <dbReference type="PROSITE-ProRule" id="PRU10007"/>
    </source>
</evidence>
<dbReference type="InterPro" id="IPR016161">
    <property type="entry name" value="Ald_DH/histidinol_DH"/>
</dbReference>
<organism evidence="5 6">
    <name type="scientific">Solirubrobacter pauli</name>
    <dbReference type="NCBI Taxonomy" id="166793"/>
    <lineage>
        <taxon>Bacteria</taxon>
        <taxon>Bacillati</taxon>
        <taxon>Actinomycetota</taxon>
        <taxon>Thermoleophilia</taxon>
        <taxon>Solirubrobacterales</taxon>
        <taxon>Solirubrobacteraceae</taxon>
        <taxon>Solirubrobacter</taxon>
    </lineage>
</organism>
<feature type="active site" evidence="2">
    <location>
        <position position="230"/>
    </location>
</feature>
<evidence type="ECO:0000313" key="5">
    <source>
        <dbReference type="EMBL" id="RKQ91162.1"/>
    </source>
</evidence>
<comment type="caution">
    <text evidence="5">The sequence shown here is derived from an EMBL/GenBank/DDBJ whole genome shotgun (WGS) entry which is preliminary data.</text>
</comment>
<dbReference type="EMBL" id="RBIL01000001">
    <property type="protein sequence ID" value="RKQ91162.1"/>
    <property type="molecule type" value="Genomic_DNA"/>
</dbReference>
<dbReference type="InterPro" id="IPR016163">
    <property type="entry name" value="Ald_DH_C"/>
</dbReference>
<reference evidence="5 6" key="1">
    <citation type="submission" date="2018-10" db="EMBL/GenBank/DDBJ databases">
        <title>Genomic Encyclopedia of Archaeal and Bacterial Type Strains, Phase II (KMG-II): from individual species to whole genera.</title>
        <authorList>
            <person name="Goeker M."/>
        </authorList>
    </citation>
    <scope>NUCLEOTIDE SEQUENCE [LARGE SCALE GENOMIC DNA]</scope>
    <source>
        <strain evidence="5 6">DSM 14954</strain>
    </source>
</reference>
<dbReference type="Proteomes" id="UP000278962">
    <property type="component" value="Unassembled WGS sequence"/>
</dbReference>
<dbReference type="OrthoDB" id="6882680at2"/>
<dbReference type="InterPro" id="IPR015590">
    <property type="entry name" value="Aldehyde_DH_dom"/>
</dbReference>
<keyword evidence="1 3" id="KW-0560">Oxidoreductase</keyword>
<dbReference type="Gene3D" id="3.40.309.10">
    <property type="entry name" value="Aldehyde Dehydrogenase, Chain A, domain 2"/>
    <property type="match status" value="1"/>
</dbReference>
<dbReference type="InterPro" id="IPR029510">
    <property type="entry name" value="Ald_DH_CS_GLU"/>
</dbReference>
<dbReference type="InterPro" id="IPR016162">
    <property type="entry name" value="Ald_DH_N"/>
</dbReference>
<gene>
    <name evidence="5" type="ORF">C8N24_0982</name>
</gene>
<dbReference type="PROSITE" id="PS00687">
    <property type="entry name" value="ALDEHYDE_DEHYDR_GLU"/>
    <property type="match status" value="1"/>
</dbReference>
<dbReference type="Gene3D" id="3.40.605.10">
    <property type="entry name" value="Aldehyde Dehydrogenase, Chain A, domain 1"/>
    <property type="match status" value="1"/>
</dbReference>
<dbReference type="RefSeq" id="WP_121248541.1">
    <property type="nucleotide sequence ID" value="NZ_RBIL01000001.1"/>
</dbReference>
<dbReference type="SUPFAM" id="SSF53720">
    <property type="entry name" value="ALDH-like"/>
    <property type="match status" value="1"/>
</dbReference>
<dbReference type="Pfam" id="PF00171">
    <property type="entry name" value="Aldedh"/>
    <property type="match status" value="1"/>
</dbReference>
<dbReference type="GO" id="GO:0016620">
    <property type="term" value="F:oxidoreductase activity, acting on the aldehyde or oxo group of donors, NAD or NADP as acceptor"/>
    <property type="evidence" value="ECO:0007669"/>
    <property type="project" value="InterPro"/>
</dbReference>
<evidence type="ECO:0000313" key="6">
    <source>
        <dbReference type="Proteomes" id="UP000278962"/>
    </source>
</evidence>
<dbReference type="CDD" id="cd07078">
    <property type="entry name" value="ALDH"/>
    <property type="match status" value="1"/>
</dbReference>
<keyword evidence="6" id="KW-1185">Reference proteome</keyword>
<evidence type="ECO:0000259" key="4">
    <source>
        <dbReference type="Pfam" id="PF00171"/>
    </source>
</evidence>
<comment type="similarity">
    <text evidence="3">Belongs to the aldehyde dehydrogenase family.</text>
</comment>
<evidence type="ECO:0000256" key="3">
    <source>
        <dbReference type="RuleBase" id="RU003345"/>
    </source>
</evidence>
<feature type="domain" description="Aldehyde dehydrogenase" evidence="4">
    <location>
        <begin position="9"/>
        <end position="443"/>
    </location>
</feature>
<evidence type="ECO:0000256" key="1">
    <source>
        <dbReference type="ARBA" id="ARBA00023002"/>
    </source>
</evidence>
<dbReference type="AlphaFoldDB" id="A0A660L809"/>
<sequence>MTTLASPPETLDVLDPSTGEPIATVEIGDADAAVRAARAAAPAWARTAAAERAERLKAGARRLREHVDQLAELQSREGGKPLADSRGGIEAGIGAIEQYAELGPLHRGKALQGGWNATDVMVHEPRGVVALLVPWNDPVAIACGQIAAALVAGNAVVFKPSEKTPLSGARIVELLDIPGGALQLLQGDARVGRPLAAHPDVDLVMHTGSVQTGREIADVVAGRMGKALLELGGKDALIVDADVDPAWAAEQAALGAYANAGQICTSVERIYVHEAVAEPFVEALARAADGWTIGPLIDARQREVVHAHVTDAVERGARLVRGGAVPDGPGFFYPPTVLVGGDRDAPVLREETFGPVAAVQVVTSFDEALALADDTEYGLAATVLTKNPEHAQRAVRELAVGTVKINAVFGGAPGGAAEPARLSGSGFGYGPELLDELTRTKVVHMGIAP</sequence>
<dbReference type="PANTHER" id="PTHR11699">
    <property type="entry name" value="ALDEHYDE DEHYDROGENASE-RELATED"/>
    <property type="match status" value="1"/>
</dbReference>
<proteinExistence type="inferred from homology"/>
<name>A0A660L809_9ACTN</name>